<name>A0A429YXK2_9HYPH</name>
<keyword evidence="3" id="KW-1185">Reference proteome</keyword>
<accession>A0A429YXK2</accession>
<keyword evidence="1" id="KW-1133">Transmembrane helix</keyword>
<reference evidence="2 3" key="1">
    <citation type="submission" date="2018-12" db="EMBL/GenBank/DDBJ databases">
        <title>Mesorhizobium carbonis sp. nov., isolated from coal mine water.</title>
        <authorList>
            <person name="Xin W."/>
            <person name="Xu Z."/>
            <person name="Xiang F."/>
            <person name="Zhang J."/>
            <person name="Xi L."/>
            <person name="Liu J."/>
        </authorList>
    </citation>
    <scope>NUCLEOTIDE SEQUENCE [LARGE SCALE GENOMIC DNA]</scope>
    <source>
        <strain evidence="2 3">B2.3</strain>
    </source>
</reference>
<dbReference type="AlphaFoldDB" id="A0A429YXK2"/>
<gene>
    <name evidence="2" type="ORF">EJC49_12160</name>
</gene>
<protein>
    <submittedName>
        <fullName evidence="2">Uncharacterized protein</fullName>
    </submittedName>
</protein>
<organism evidence="2 3">
    <name type="scientific">Aquibium carbonis</name>
    <dbReference type="NCBI Taxonomy" id="2495581"/>
    <lineage>
        <taxon>Bacteria</taxon>
        <taxon>Pseudomonadati</taxon>
        <taxon>Pseudomonadota</taxon>
        <taxon>Alphaproteobacteria</taxon>
        <taxon>Hyphomicrobiales</taxon>
        <taxon>Phyllobacteriaceae</taxon>
        <taxon>Aquibium</taxon>
    </lineage>
</organism>
<dbReference type="Proteomes" id="UP000278398">
    <property type="component" value="Unassembled WGS sequence"/>
</dbReference>
<feature type="transmembrane region" description="Helical" evidence="1">
    <location>
        <begin position="68"/>
        <end position="88"/>
    </location>
</feature>
<sequence length="127" mass="14114">MALALVALMPAIVAFMIAFDTGSDYSAGDHLLEIGFFLVMMTLALVMFWKIARVVFRYFTTNGWSRAISLALGIVVLVAEGFLAVVILRTTYLQALSLNAVERKDADRIGREIWRSIHKGYAATDRP</sequence>
<feature type="transmembrane region" description="Helical" evidence="1">
    <location>
        <begin position="34"/>
        <end position="56"/>
    </location>
</feature>
<dbReference type="EMBL" id="RWKW01000041">
    <property type="protein sequence ID" value="RST86169.1"/>
    <property type="molecule type" value="Genomic_DNA"/>
</dbReference>
<proteinExistence type="predicted"/>
<evidence type="ECO:0000256" key="1">
    <source>
        <dbReference type="SAM" id="Phobius"/>
    </source>
</evidence>
<evidence type="ECO:0000313" key="2">
    <source>
        <dbReference type="EMBL" id="RST86169.1"/>
    </source>
</evidence>
<comment type="caution">
    <text evidence="2">The sequence shown here is derived from an EMBL/GenBank/DDBJ whole genome shotgun (WGS) entry which is preliminary data.</text>
</comment>
<dbReference type="RefSeq" id="WP_126700192.1">
    <property type="nucleotide sequence ID" value="NZ_RWKW01000041.1"/>
</dbReference>
<keyword evidence="1" id="KW-0812">Transmembrane</keyword>
<evidence type="ECO:0000313" key="3">
    <source>
        <dbReference type="Proteomes" id="UP000278398"/>
    </source>
</evidence>
<keyword evidence="1" id="KW-0472">Membrane</keyword>